<protein>
    <submittedName>
        <fullName evidence="1">Uncharacterized protein</fullName>
    </submittedName>
</protein>
<dbReference type="Proteomes" id="UP000232922">
    <property type="component" value="Genome"/>
</dbReference>
<evidence type="ECO:0000313" key="1">
    <source>
        <dbReference type="EMBL" id="AJP08989.1"/>
    </source>
</evidence>
<dbReference type="RefSeq" id="YP_009701489.1">
    <property type="nucleotide sequence ID" value="NC_044938.1"/>
</dbReference>
<dbReference type="GeneID" id="41900625"/>
<accession>A0A171PVB6</accession>
<sequence>MGTSVDYQPTDLPIVNMFRKKWKSASSAEASRASSAVRREVCLSPGANILTPEREQTRDSYEIYINAWKSYCEQYDRKVTVNTDYFVLFEDKIAKRSFKSQKSWLKSQLRDVGSDYRNHYDDTLYDTSVKYLVVDSAGLQKVAMRHASNDALNAIVYRISGLLRCTRTNEILDQVALKCTNKPTPGAYDGSRMMVY</sequence>
<organism evidence="1 2">
    <name type="scientific">Heliothis virescens ascovirus 3f</name>
    <dbReference type="NCBI Taxonomy" id="328614"/>
    <lineage>
        <taxon>Viruses</taxon>
        <taxon>Varidnaviria</taxon>
        <taxon>Bamfordvirae</taxon>
        <taxon>Nucleocytoviricota</taxon>
        <taxon>Megaviricetes</taxon>
        <taxon>Pimascovirales</taxon>
        <taxon>Pimascovirales incertae sedis</taxon>
        <taxon>Ascoviridae</taxon>
        <taxon>Ascovirus</taxon>
        <taxon>Ascovirus hvav3a</taxon>
    </lineage>
</organism>
<dbReference type="KEGG" id="vg:41900625"/>
<evidence type="ECO:0000313" key="2">
    <source>
        <dbReference type="Proteomes" id="UP000232922"/>
    </source>
</evidence>
<proteinExistence type="predicted"/>
<name>A0A171PVB6_9VIRU</name>
<dbReference type="EMBL" id="KJ755191">
    <property type="protein sequence ID" value="AJP08989.1"/>
    <property type="molecule type" value="Genomic_DNA"/>
</dbReference>
<reference evidence="2" key="1">
    <citation type="submission" date="2014-04" db="EMBL/GenBank/DDBJ databases">
        <authorList>
            <person name="Wei Y."/>
            <person name="Huang G."/>
            <person name="Cheng X."/>
        </authorList>
    </citation>
    <scope>NUCLEOTIDE SEQUENCE [LARGE SCALE GENOMIC DNA]</scope>
</reference>